<keyword evidence="8" id="KW-1185">Reference proteome</keyword>
<evidence type="ECO:0000256" key="1">
    <source>
        <dbReference type="ARBA" id="ARBA00004417"/>
    </source>
</evidence>
<evidence type="ECO:0000256" key="3">
    <source>
        <dbReference type="ARBA" id="ARBA00022448"/>
    </source>
</evidence>
<gene>
    <name evidence="7" type="ORF">SAMN05428953_12382</name>
</gene>
<accession>A0A1G9G1D6</accession>
<protein>
    <submittedName>
        <fullName evidence="7">Multiple sugar transport system ATP-binding protein</fullName>
    </submittedName>
</protein>
<dbReference type="GO" id="GO:0005524">
    <property type="term" value="F:ATP binding"/>
    <property type="evidence" value="ECO:0007669"/>
    <property type="project" value="UniProtKB-KW"/>
</dbReference>
<dbReference type="InterPro" id="IPR017871">
    <property type="entry name" value="ABC_transporter-like_CS"/>
</dbReference>
<dbReference type="InterPro" id="IPR012340">
    <property type="entry name" value="NA-bd_OB-fold"/>
</dbReference>
<dbReference type="Pfam" id="PF08402">
    <property type="entry name" value="TOBE_2"/>
    <property type="match status" value="1"/>
</dbReference>
<proteinExistence type="inferred from homology"/>
<dbReference type="PROSITE" id="PS50893">
    <property type="entry name" value="ABC_TRANSPORTER_2"/>
    <property type="match status" value="1"/>
</dbReference>
<name>A0A1G9G1D6_9HYPH</name>
<reference evidence="8" key="1">
    <citation type="submission" date="2016-10" db="EMBL/GenBank/DDBJ databases">
        <authorList>
            <person name="Varghese N."/>
            <person name="Submissions S."/>
        </authorList>
    </citation>
    <scope>NUCLEOTIDE SEQUENCE [LARGE SCALE GENOMIC DNA]</scope>
    <source>
        <strain evidence="8">CGMCC 1.11022</strain>
    </source>
</reference>
<keyword evidence="7" id="KW-0762">Sugar transport</keyword>
<comment type="similarity">
    <text evidence="2">Belongs to the ABC transporter superfamily.</text>
</comment>
<dbReference type="SUPFAM" id="SSF52540">
    <property type="entry name" value="P-loop containing nucleoside triphosphate hydrolases"/>
    <property type="match status" value="1"/>
</dbReference>
<dbReference type="Proteomes" id="UP000198894">
    <property type="component" value="Unassembled WGS sequence"/>
</dbReference>
<dbReference type="EMBL" id="FNEE01000023">
    <property type="protein sequence ID" value="SDK94143.1"/>
    <property type="molecule type" value="Genomic_DNA"/>
</dbReference>
<evidence type="ECO:0000313" key="8">
    <source>
        <dbReference type="Proteomes" id="UP000198894"/>
    </source>
</evidence>
<dbReference type="Pfam" id="PF00005">
    <property type="entry name" value="ABC_tran"/>
    <property type="match status" value="1"/>
</dbReference>
<dbReference type="InterPro" id="IPR047641">
    <property type="entry name" value="ABC_transpr_MalK/UgpC-like"/>
</dbReference>
<dbReference type="GO" id="GO:0140359">
    <property type="term" value="F:ABC-type transporter activity"/>
    <property type="evidence" value="ECO:0007669"/>
    <property type="project" value="UniProtKB-ARBA"/>
</dbReference>
<dbReference type="GO" id="GO:0016887">
    <property type="term" value="F:ATP hydrolysis activity"/>
    <property type="evidence" value="ECO:0007669"/>
    <property type="project" value="InterPro"/>
</dbReference>
<dbReference type="Gene3D" id="2.40.50.100">
    <property type="match status" value="1"/>
</dbReference>
<dbReference type="PANTHER" id="PTHR43875:SF1">
    <property type="entry name" value="OSMOPROTECTIVE COMPOUNDS UPTAKE ATP-BINDING PROTEIN GGTA"/>
    <property type="match status" value="1"/>
</dbReference>
<dbReference type="InterPro" id="IPR013611">
    <property type="entry name" value="Transp-assoc_OB_typ2"/>
</dbReference>
<dbReference type="InterPro" id="IPR027417">
    <property type="entry name" value="P-loop_NTPase"/>
</dbReference>
<dbReference type="PANTHER" id="PTHR43875">
    <property type="entry name" value="MALTODEXTRIN IMPORT ATP-BINDING PROTEIN MSMX"/>
    <property type="match status" value="1"/>
</dbReference>
<evidence type="ECO:0000313" key="7">
    <source>
        <dbReference type="EMBL" id="SDK94143.1"/>
    </source>
</evidence>
<keyword evidence="5 7" id="KW-0067">ATP-binding</keyword>
<dbReference type="AlphaFoldDB" id="A0A1G9G1D6"/>
<dbReference type="InterPro" id="IPR003439">
    <property type="entry name" value="ABC_transporter-like_ATP-bd"/>
</dbReference>
<organism evidence="7 8">
    <name type="scientific">Mesorhizobium muleiense</name>
    <dbReference type="NCBI Taxonomy" id="1004279"/>
    <lineage>
        <taxon>Bacteria</taxon>
        <taxon>Pseudomonadati</taxon>
        <taxon>Pseudomonadota</taxon>
        <taxon>Alphaproteobacteria</taxon>
        <taxon>Hyphomicrobiales</taxon>
        <taxon>Phyllobacteriaceae</taxon>
        <taxon>Mesorhizobium</taxon>
    </lineage>
</organism>
<keyword evidence="3" id="KW-0813">Transport</keyword>
<evidence type="ECO:0000259" key="6">
    <source>
        <dbReference type="PROSITE" id="PS50893"/>
    </source>
</evidence>
<comment type="subcellular location">
    <subcellularLocation>
        <location evidence="1">Cell inner membrane</location>
        <topology evidence="1">Peripheral membrane protein</topology>
    </subcellularLocation>
</comment>
<evidence type="ECO:0000256" key="4">
    <source>
        <dbReference type="ARBA" id="ARBA00022741"/>
    </source>
</evidence>
<dbReference type="Gene3D" id="2.40.50.140">
    <property type="entry name" value="Nucleic acid-binding proteins"/>
    <property type="match status" value="1"/>
</dbReference>
<dbReference type="FunFam" id="3.40.50.300:FF:000042">
    <property type="entry name" value="Maltose/maltodextrin ABC transporter, ATP-binding protein"/>
    <property type="match status" value="1"/>
</dbReference>
<dbReference type="SUPFAM" id="SSF50331">
    <property type="entry name" value="MOP-like"/>
    <property type="match status" value="1"/>
</dbReference>
<evidence type="ECO:0000256" key="5">
    <source>
        <dbReference type="ARBA" id="ARBA00022840"/>
    </source>
</evidence>
<dbReference type="SMART" id="SM00382">
    <property type="entry name" value="AAA"/>
    <property type="match status" value="1"/>
</dbReference>
<dbReference type="InterPro" id="IPR003593">
    <property type="entry name" value="AAA+_ATPase"/>
</dbReference>
<dbReference type="PROSITE" id="PS00211">
    <property type="entry name" value="ABC_TRANSPORTER_1"/>
    <property type="match status" value="1"/>
</dbReference>
<dbReference type="GO" id="GO:0055052">
    <property type="term" value="C:ATP-binding cassette (ABC) transporter complex, substrate-binding subunit-containing"/>
    <property type="evidence" value="ECO:0007669"/>
    <property type="project" value="TreeGrafter"/>
</dbReference>
<sequence>MADIVFRNVTKRYGDTLAVDDASFTVNDNEFFCFFGPPLSGKSTILRLVLGLETPDSGEILIGGRPVNTVSPAERNVAMVFQNLALFPHMSARDNVRFPLVERRVAEADIVKRVDDVAAKLHIGHILHKPPAQLSGGERQRVAIARALVRDPNAYLMDDPISALDARLREETRVELKRIQRELGKTLIYVTHDQEEAMSVADRIAILENGRIRQTGAPAEIYDRPASTYVARLLGSPMMNILKSVRSAEGVEAAEGAIRIADKAAPADAVEIGLRPEDIKVRPWLDGEISDGGMSVGRAGRPARVFEVEPLGGYTVVTLAAGQARLRALLRGQPDIRPDAMVAISCEPGRVHYFGQSGGALAR</sequence>
<evidence type="ECO:0000256" key="2">
    <source>
        <dbReference type="ARBA" id="ARBA00005417"/>
    </source>
</evidence>
<dbReference type="RefSeq" id="WP_091599121.1">
    <property type="nucleotide sequence ID" value="NZ_FNEE01000023.1"/>
</dbReference>
<feature type="domain" description="ABC transporter" evidence="6">
    <location>
        <begin position="4"/>
        <end position="234"/>
    </location>
</feature>
<dbReference type="Gene3D" id="3.40.50.300">
    <property type="entry name" value="P-loop containing nucleotide triphosphate hydrolases"/>
    <property type="match status" value="1"/>
</dbReference>
<keyword evidence="4" id="KW-0547">Nucleotide-binding</keyword>
<dbReference type="InterPro" id="IPR008995">
    <property type="entry name" value="Mo/tungstate-bd_C_term_dom"/>
</dbReference>